<dbReference type="Pfam" id="PF12642">
    <property type="entry name" value="TpcC"/>
    <property type="match status" value="1"/>
</dbReference>
<evidence type="ECO:0000313" key="2">
    <source>
        <dbReference type="EMBL" id="NKY54007.1"/>
    </source>
</evidence>
<dbReference type="InterPro" id="IPR024735">
    <property type="entry name" value="TcpC"/>
</dbReference>
<evidence type="ECO:0000313" key="3">
    <source>
        <dbReference type="Proteomes" id="UP000565711"/>
    </source>
</evidence>
<dbReference type="AlphaFoldDB" id="A0A846Y585"/>
<protein>
    <submittedName>
        <fullName evidence="2">Conjugal transfer protein</fullName>
    </submittedName>
</protein>
<evidence type="ECO:0000256" key="1">
    <source>
        <dbReference type="SAM" id="MobiDB-lite"/>
    </source>
</evidence>
<dbReference type="Proteomes" id="UP000565711">
    <property type="component" value="Unassembled WGS sequence"/>
</dbReference>
<gene>
    <name evidence="2" type="ORF">HGA08_27815</name>
</gene>
<reference evidence="2 3" key="1">
    <citation type="submission" date="2020-04" db="EMBL/GenBank/DDBJ databases">
        <title>MicrobeNet Type strains.</title>
        <authorList>
            <person name="Nicholson A.C."/>
        </authorList>
    </citation>
    <scope>NUCLEOTIDE SEQUENCE [LARGE SCALE GENOMIC DNA]</scope>
    <source>
        <strain evidence="2 3">JCM 12354</strain>
    </source>
</reference>
<proteinExistence type="predicted"/>
<dbReference type="EMBL" id="JAAXOP010000023">
    <property type="protein sequence ID" value="NKY54007.1"/>
    <property type="molecule type" value="Genomic_DNA"/>
</dbReference>
<name>A0A846Y585_9NOCA</name>
<keyword evidence="3" id="KW-1185">Reference proteome</keyword>
<accession>A0A846Y585</accession>
<sequence length="319" mass="32621">MAARRRRDNIVVAVLAVLAVLGGGHAVLSWFDEPPHGPSDADTITVIGHAQLASSFAEDFVVSYLGATAGQQDRISEYVEADQQMRLPSTAHPVTDPVTVHLSRAESSASVDVWTVTVSVHEGRSGTTAGTRRYYQVAVSVTPDGRRRALTLPAAVDPPGRGPDISLAYATPCSAETPLADVASGFLKAYLTGSGDVARYIAAGAGITSLQPAPFTDLDSVSVTSADSSCGSSSEAAQVLATVSPKGKSGASASLSYPLSMVRSSGQWQVQGIDRVPALTSPLTVVTETGPAGAGGPVPTSSSPAVPTTTVQIPPATQN</sequence>
<feature type="region of interest" description="Disordered" evidence="1">
    <location>
        <begin position="288"/>
        <end position="319"/>
    </location>
</feature>
<comment type="caution">
    <text evidence="2">The sequence shown here is derived from an EMBL/GenBank/DDBJ whole genome shotgun (WGS) entry which is preliminary data.</text>
</comment>
<feature type="compositionally biased region" description="Low complexity" evidence="1">
    <location>
        <begin position="288"/>
        <end position="311"/>
    </location>
</feature>
<organism evidence="2 3">
    <name type="scientific">Nocardia vermiculata</name>
    <dbReference type="NCBI Taxonomy" id="257274"/>
    <lineage>
        <taxon>Bacteria</taxon>
        <taxon>Bacillati</taxon>
        <taxon>Actinomycetota</taxon>
        <taxon>Actinomycetes</taxon>
        <taxon>Mycobacteriales</taxon>
        <taxon>Nocardiaceae</taxon>
        <taxon>Nocardia</taxon>
    </lineage>
</organism>